<dbReference type="PROSITE" id="PS50006">
    <property type="entry name" value="FHA_DOMAIN"/>
    <property type="match status" value="1"/>
</dbReference>
<keyword evidence="4" id="KW-1185">Reference proteome</keyword>
<dbReference type="SMART" id="SM00240">
    <property type="entry name" value="FHA"/>
    <property type="match status" value="1"/>
</dbReference>
<dbReference type="Gene3D" id="2.60.200.20">
    <property type="match status" value="1"/>
</dbReference>
<evidence type="ECO:0000313" key="4">
    <source>
        <dbReference type="Proteomes" id="UP000595895"/>
    </source>
</evidence>
<evidence type="ECO:0000256" key="1">
    <source>
        <dbReference type="ARBA" id="ARBA00022553"/>
    </source>
</evidence>
<sequence length="153" mass="16674">MSDFLFSTLRFAYLGLLWLLIFLMLRALARGTAEATSVSHAPVRRPGARGVAGQGRRKGATTIYISEGRLAGTSMPLSPVSITIGRAVDNTLVLDDNYTSSHHARIYPQASSWWVEDLGSTNGTIVQGRAIDRPVRLDLHVPVSIGKTTLELR</sequence>
<gene>
    <name evidence="3" type="ORF">JG540_00130</name>
</gene>
<evidence type="ECO:0000259" key="2">
    <source>
        <dbReference type="PROSITE" id="PS50006"/>
    </source>
</evidence>
<dbReference type="Pfam" id="PF00498">
    <property type="entry name" value="FHA"/>
    <property type="match status" value="1"/>
</dbReference>
<dbReference type="InterPro" id="IPR000253">
    <property type="entry name" value="FHA_dom"/>
</dbReference>
<name>A0A7T7S2F0_9ACTO</name>
<organism evidence="3 4">
    <name type="scientific">Actinomyces weissii</name>
    <dbReference type="NCBI Taxonomy" id="675090"/>
    <lineage>
        <taxon>Bacteria</taxon>
        <taxon>Bacillati</taxon>
        <taxon>Actinomycetota</taxon>
        <taxon>Actinomycetes</taxon>
        <taxon>Actinomycetales</taxon>
        <taxon>Actinomycetaceae</taxon>
        <taxon>Actinomyces</taxon>
    </lineage>
</organism>
<dbReference type="SUPFAM" id="SSF49879">
    <property type="entry name" value="SMAD/FHA domain"/>
    <property type="match status" value="1"/>
</dbReference>
<dbReference type="AlphaFoldDB" id="A0A7T7S2F0"/>
<feature type="domain" description="FHA" evidence="2">
    <location>
        <begin position="82"/>
        <end position="131"/>
    </location>
</feature>
<keyword evidence="1" id="KW-0597">Phosphoprotein</keyword>
<reference evidence="3 4" key="1">
    <citation type="submission" date="2020-12" db="EMBL/GenBank/DDBJ databases">
        <authorList>
            <person name="Zhou J."/>
        </authorList>
    </citation>
    <scope>NUCLEOTIDE SEQUENCE [LARGE SCALE GENOMIC DNA]</scope>
    <source>
        <strain evidence="3 4">CCUG 61299</strain>
    </source>
</reference>
<dbReference type="InterPro" id="IPR008984">
    <property type="entry name" value="SMAD_FHA_dom_sf"/>
</dbReference>
<dbReference type="KEGG" id="awe:JG540_00130"/>
<proteinExistence type="predicted"/>
<protein>
    <submittedName>
        <fullName evidence="3">FHA domain-containing protein</fullName>
    </submittedName>
</protein>
<dbReference type="Proteomes" id="UP000595895">
    <property type="component" value="Chromosome"/>
</dbReference>
<dbReference type="EMBL" id="CP066802">
    <property type="protein sequence ID" value="QQM67364.1"/>
    <property type="molecule type" value="Genomic_DNA"/>
</dbReference>
<accession>A0A7T7S2F0</accession>
<dbReference type="RefSeq" id="WP_200275890.1">
    <property type="nucleotide sequence ID" value="NZ_CP066802.1"/>
</dbReference>
<evidence type="ECO:0000313" key="3">
    <source>
        <dbReference type="EMBL" id="QQM67364.1"/>
    </source>
</evidence>